<dbReference type="SUPFAM" id="SSF101936">
    <property type="entry name" value="DNA-binding pseudobarrel domain"/>
    <property type="match status" value="2"/>
</dbReference>
<dbReference type="STRING" id="22663.A0A218W0E8"/>
<evidence type="ECO:0000313" key="8">
    <source>
        <dbReference type="EMBL" id="PKI48440.1"/>
    </source>
</evidence>
<dbReference type="InterPro" id="IPR003340">
    <property type="entry name" value="B3_DNA-bd"/>
</dbReference>
<dbReference type="GO" id="GO:0003677">
    <property type="term" value="F:DNA binding"/>
    <property type="evidence" value="ECO:0007669"/>
    <property type="project" value="UniProtKB-KW"/>
</dbReference>
<dbReference type="PANTHER" id="PTHR31920">
    <property type="entry name" value="B3 DOMAIN-CONTAINING"/>
    <property type="match status" value="1"/>
</dbReference>
<reference evidence="7" key="2">
    <citation type="submission" date="2017-06" db="EMBL/GenBank/DDBJ databases">
        <title>The pomegranate genome and the genomics of punicalagin biosynthesis.</title>
        <authorList>
            <person name="Xu C."/>
        </authorList>
    </citation>
    <scope>NUCLEOTIDE SEQUENCE [LARGE SCALE GENOMIC DNA]</scope>
    <source>
        <tissue evidence="7">Fresh leaf</tissue>
    </source>
</reference>
<dbReference type="PANTHER" id="PTHR31920:SF108">
    <property type="entry name" value="B3 DOMAIN-CONTAINING TRANSCRIPTION FACTOR VRN1-LIKE"/>
    <property type="match status" value="1"/>
</dbReference>
<dbReference type="CDD" id="cd10017">
    <property type="entry name" value="B3_DNA"/>
    <property type="match status" value="2"/>
</dbReference>
<evidence type="ECO:0000259" key="6">
    <source>
        <dbReference type="PROSITE" id="PS50863"/>
    </source>
</evidence>
<dbReference type="InterPro" id="IPR050655">
    <property type="entry name" value="Plant_B3_domain"/>
</dbReference>
<keyword evidence="3" id="KW-0238">DNA-binding</keyword>
<dbReference type="SMART" id="SM01019">
    <property type="entry name" value="B3"/>
    <property type="match status" value="2"/>
</dbReference>
<accession>A0A218W0E8</accession>
<gene>
    <name evidence="7" type="ORF">CDL15_Pgr013521</name>
    <name evidence="8" type="ORF">CRG98_031166</name>
</gene>
<evidence type="ECO:0000256" key="4">
    <source>
        <dbReference type="ARBA" id="ARBA00023163"/>
    </source>
</evidence>
<sequence>MEDDIAHHISSFFHPAAPHFFKIVLQETIRTGKLVVPKKFVRKYGKDLSVSSVVLLKVPSGDAWEVELRKGDTDVWLQKGWLDFANFYSIKHGHFLVFKYEAGSSNVFNVFVFDKSATEIEYPVRSKVTLSSIKVENIDEDSDNIPVKKRNTRPISGIMTRSRTRLTGHSRMPENGRRASGGGATRSKLEWCSGAAAEDRGNNSSLDVTKAKERQKIVQDFEFQPVNGFVPGQHPVFQMVMTKGCLSKGYLKIATTFMKENIDLKHKKQRVTLKADHEDRSWTITLITGLNPRPWAMFSGGFMAFLKENSLKAGDVCTFELIGRAEMVFRVSISRVKQ</sequence>
<dbReference type="InterPro" id="IPR015300">
    <property type="entry name" value="DNA-bd_pseudobarrel_sf"/>
</dbReference>
<comment type="caution">
    <text evidence="7">The sequence shown here is derived from an EMBL/GenBank/DDBJ whole genome shotgun (WGS) entry which is preliminary data.</text>
</comment>
<feature type="domain" description="TF-B3" evidence="6">
    <location>
        <begin position="19"/>
        <end position="116"/>
    </location>
</feature>
<evidence type="ECO:0000256" key="5">
    <source>
        <dbReference type="ARBA" id="ARBA00023242"/>
    </source>
</evidence>
<comment type="subcellular location">
    <subcellularLocation>
        <location evidence="1">Nucleus</location>
    </subcellularLocation>
</comment>
<dbReference type="Proteomes" id="UP000233551">
    <property type="component" value="Unassembled WGS sequence"/>
</dbReference>
<dbReference type="PROSITE" id="PS50863">
    <property type="entry name" value="B3"/>
    <property type="match status" value="2"/>
</dbReference>
<reference evidence="9" key="1">
    <citation type="journal article" date="2017" name="Plant J.">
        <title>The pomegranate (Punica granatum L.) genome and the genomics of punicalagin biosynthesis.</title>
        <authorList>
            <person name="Qin G."/>
            <person name="Xu C."/>
            <person name="Ming R."/>
            <person name="Tang H."/>
            <person name="Guyot R."/>
            <person name="Kramer E.M."/>
            <person name="Hu Y."/>
            <person name="Yi X."/>
            <person name="Qi Y."/>
            <person name="Xu X."/>
            <person name="Gao Z."/>
            <person name="Pan H."/>
            <person name="Jian J."/>
            <person name="Tian Y."/>
            <person name="Yue Z."/>
            <person name="Xu Y."/>
        </authorList>
    </citation>
    <scope>NUCLEOTIDE SEQUENCE [LARGE SCALE GENOMIC DNA]</scope>
    <source>
        <strain evidence="9">cv. Dabenzi</strain>
    </source>
</reference>
<evidence type="ECO:0000313" key="10">
    <source>
        <dbReference type="Proteomes" id="UP000233551"/>
    </source>
</evidence>
<reference evidence="8 10" key="3">
    <citation type="submission" date="2017-11" db="EMBL/GenBank/DDBJ databases">
        <title>De-novo sequencing of pomegranate (Punica granatum L.) genome.</title>
        <authorList>
            <person name="Akparov Z."/>
            <person name="Amiraslanov A."/>
            <person name="Hajiyeva S."/>
            <person name="Abbasov M."/>
            <person name="Kaur K."/>
            <person name="Hamwieh A."/>
            <person name="Solovyev V."/>
            <person name="Salamov A."/>
            <person name="Braich B."/>
            <person name="Kosarev P."/>
            <person name="Mahmoud A."/>
            <person name="Hajiyev E."/>
            <person name="Babayeva S."/>
            <person name="Izzatullayeva V."/>
            <person name="Mammadov A."/>
            <person name="Mammadov A."/>
            <person name="Sharifova S."/>
            <person name="Ojaghi J."/>
            <person name="Eynullazada K."/>
            <person name="Bayramov B."/>
            <person name="Abdulazimova A."/>
            <person name="Shahmuradov I."/>
        </authorList>
    </citation>
    <scope>NUCLEOTIDE SEQUENCE [LARGE SCALE GENOMIC DNA]</scope>
    <source>
        <strain evidence="8">AG2017</strain>
        <strain evidence="10">cv. AG2017</strain>
        <tissue evidence="8">Leaf</tissue>
    </source>
</reference>
<dbReference type="AlphaFoldDB" id="A0A218W0E8"/>
<evidence type="ECO:0000256" key="1">
    <source>
        <dbReference type="ARBA" id="ARBA00004123"/>
    </source>
</evidence>
<dbReference type="EMBL" id="MTKT01005554">
    <property type="protein sequence ID" value="OWM66304.1"/>
    <property type="molecule type" value="Genomic_DNA"/>
</dbReference>
<keyword evidence="4" id="KW-0804">Transcription</keyword>
<keyword evidence="2" id="KW-0805">Transcription regulation</keyword>
<proteinExistence type="predicted"/>
<dbReference type="Gene3D" id="2.40.330.10">
    <property type="entry name" value="DNA-binding pseudobarrel domain"/>
    <property type="match status" value="2"/>
</dbReference>
<dbReference type="Proteomes" id="UP000197138">
    <property type="component" value="Unassembled WGS sequence"/>
</dbReference>
<dbReference type="GO" id="GO:0005634">
    <property type="term" value="C:nucleus"/>
    <property type="evidence" value="ECO:0007669"/>
    <property type="project" value="UniProtKB-SubCell"/>
</dbReference>
<protein>
    <recommendedName>
        <fullName evidence="6">TF-B3 domain-containing protein</fullName>
    </recommendedName>
</protein>
<feature type="domain" description="TF-B3" evidence="6">
    <location>
        <begin position="236"/>
        <end position="337"/>
    </location>
</feature>
<organism evidence="7 9">
    <name type="scientific">Punica granatum</name>
    <name type="common">Pomegranate</name>
    <dbReference type="NCBI Taxonomy" id="22663"/>
    <lineage>
        <taxon>Eukaryota</taxon>
        <taxon>Viridiplantae</taxon>
        <taxon>Streptophyta</taxon>
        <taxon>Embryophyta</taxon>
        <taxon>Tracheophyta</taxon>
        <taxon>Spermatophyta</taxon>
        <taxon>Magnoliopsida</taxon>
        <taxon>eudicotyledons</taxon>
        <taxon>Gunneridae</taxon>
        <taxon>Pentapetalae</taxon>
        <taxon>rosids</taxon>
        <taxon>malvids</taxon>
        <taxon>Myrtales</taxon>
        <taxon>Lythraceae</taxon>
        <taxon>Punica</taxon>
    </lineage>
</organism>
<dbReference type="EMBL" id="PGOL01002387">
    <property type="protein sequence ID" value="PKI48440.1"/>
    <property type="molecule type" value="Genomic_DNA"/>
</dbReference>
<evidence type="ECO:0000313" key="7">
    <source>
        <dbReference type="EMBL" id="OWM66304.1"/>
    </source>
</evidence>
<keyword evidence="5" id="KW-0539">Nucleus</keyword>
<dbReference type="Pfam" id="PF02362">
    <property type="entry name" value="B3"/>
    <property type="match status" value="2"/>
</dbReference>
<keyword evidence="10" id="KW-1185">Reference proteome</keyword>
<evidence type="ECO:0000256" key="3">
    <source>
        <dbReference type="ARBA" id="ARBA00023125"/>
    </source>
</evidence>
<name>A0A218W0E8_PUNGR</name>
<evidence type="ECO:0000313" key="9">
    <source>
        <dbReference type="Proteomes" id="UP000197138"/>
    </source>
</evidence>
<evidence type="ECO:0000256" key="2">
    <source>
        <dbReference type="ARBA" id="ARBA00023015"/>
    </source>
</evidence>